<dbReference type="RefSeq" id="YP_008965615.1">
    <property type="nucleotide sequence ID" value="NC_023133.1"/>
</dbReference>
<geneLocation type="chloroplast" evidence="2"/>
<proteinExistence type="predicted"/>
<gene>
    <name evidence="2" type="primary">ORF65a</name>
</gene>
<accession>W0RYK6</accession>
<feature type="transmembrane region" description="Helical" evidence="1">
    <location>
        <begin position="12"/>
        <end position="33"/>
    </location>
</feature>
<keyword evidence="1" id="KW-0812">Transmembrane</keyword>
<keyword evidence="1" id="KW-1133">Transmembrane helix</keyword>
<sequence length="65" mass="7757">MNPQDLRRHILSVMRIPISPFTLVTLNIIKLLYIEYIIKEKMSIVSKNINELGIHIYNVYFINRL</sequence>
<dbReference type="AlphaFoldDB" id="W0RYK6"/>
<keyword evidence="2" id="KW-0150">Chloroplast</keyword>
<dbReference type="EMBL" id="AP012987">
    <property type="protein sequence ID" value="BAO23591.1"/>
    <property type="molecule type" value="Genomic_DNA"/>
</dbReference>
<keyword evidence="2" id="KW-0934">Plastid</keyword>
<organism evidence="2">
    <name type="scientific">Porphyridium purpureum</name>
    <name type="common">Red alga</name>
    <name type="synonym">Porphyridium cruentum</name>
    <dbReference type="NCBI Taxonomy" id="35688"/>
    <lineage>
        <taxon>Eukaryota</taxon>
        <taxon>Rhodophyta</taxon>
        <taxon>Bangiophyceae</taxon>
        <taxon>Porphyridiales</taxon>
        <taxon>Porphyridiaceae</taxon>
        <taxon>Porphyridium</taxon>
    </lineage>
</organism>
<name>W0RYK6_PORPP</name>
<reference evidence="2" key="1">
    <citation type="journal article" date="2014" name="J. Plant Res.">
        <title>Analysis of the complete plastid genome of the unicellular red alga Porphyridium purpureum.</title>
        <authorList>
            <person name="Tajima N."/>
            <person name="Sato S."/>
            <person name="Maruyama F."/>
            <person name="Kurokawa K."/>
            <person name="Ohta H."/>
            <person name="Tabata S."/>
            <person name="Sekine K."/>
            <person name="Moriyama T."/>
            <person name="Sato N."/>
        </authorList>
    </citation>
    <scope>NUCLEOTIDE SEQUENCE</scope>
</reference>
<keyword evidence="1" id="KW-0472">Membrane</keyword>
<evidence type="ECO:0000313" key="2">
    <source>
        <dbReference type="EMBL" id="BAO23591.1"/>
    </source>
</evidence>
<evidence type="ECO:0000256" key="1">
    <source>
        <dbReference type="SAM" id="Phobius"/>
    </source>
</evidence>
<protein>
    <submittedName>
        <fullName evidence="2">Uncharacterized protein</fullName>
    </submittedName>
</protein>
<dbReference type="GeneID" id="17963973"/>